<organism evidence="4 5">
    <name type="scientific">Diploscapter pachys</name>
    <dbReference type="NCBI Taxonomy" id="2018661"/>
    <lineage>
        <taxon>Eukaryota</taxon>
        <taxon>Metazoa</taxon>
        <taxon>Ecdysozoa</taxon>
        <taxon>Nematoda</taxon>
        <taxon>Chromadorea</taxon>
        <taxon>Rhabditida</taxon>
        <taxon>Rhabditina</taxon>
        <taxon>Rhabditomorpha</taxon>
        <taxon>Rhabditoidea</taxon>
        <taxon>Rhabditidae</taxon>
        <taxon>Diploscapter</taxon>
    </lineage>
</organism>
<evidence type="ECO:0000256" key="2">
    <source>
        <dbReference type="ARBA" id="ARBA00022553"/>
    </source>
</evidence>
<comment type="caution">
    <text evidence="4">The sequence shown here is derived from an EMBL/GenBank/DDBJ whole genome shotgun (WGS) entry which is preliminary data.</text>
</comment>
<dbReference type="GO" id="GO:0005886">
    <property type="term" value="C:plasma membrane"/>
    <property type="evidence" value="ECO:0007669"/>
    <property type="project" value="TreeGrafter"/>
</dbReference>
<feature type="compositionally biased region" description="Low complexity" evidence="3">
    <location>
        <begin position="73"/>
        <end position="82"/>
    </location>
</feature>
<reference evidence="4 5" key="1">
    <citation type="journal article" date="2017" name="Curr. Biol.">
        <title>Genome architecture and evolution of a unichromosomal asexual nematode.</title>
        <authorList>
            <person name="Fradin H."/>
            <person name="Zegar C."/>
            <person name="Gutwein M."/>
            <person name="Lucas J."/>
            <person name="Kovtun M."/>
            <person name="Corcoran D."/>
            <person name="Baugh L.R."/>
            <person name="Kiontke K."/>
            <person name="Gunsalus K."/>
            <person name="Fitch D.H."/>
            <person name="Piano F."/>
        </authorList>
    </citation>
    <scope>NUCLEOTIDE SEQUENCE [LARGE SCALE GENOMIC DNA]</scope>
    <source>
        <strain evidence="4">PF1309</strain>
    </source>
</reference>
<keyword evidence="2" id="KW-0597">Phosphoprotein</keyword>
<dbReference type="InterPro" id="IPR001806">
    <property type="entry name" value="Small_GTPase"/>
</dbReference>
<proteinExistence type="inferred from homology"/>
<dbReference type="GO" id="GO:0003924">
    <property type="term" value="F:GTPase activity"/>
    <property type="evidence" value="ECO:0007669"/>
    <property type="project" value="InterPro"/>
</dbReference>
<feature type="region of interest" description="Disordered" evidence="3">
    <location>
        <begin position="1"/>
        <end position="100"/>
    </location>
</feature>
<evidence type="ECO:0000313" key="4">
    <source>
        <dbReference type="EMBL" id="PAV81432.1"/>
    </source>
</evidence>
<name>A0A2A2L5G3_9BILA</name>
<dbReference type="STRING" id="2018661.A0A2A2L5G3"/>
<dbReference type="PANTHER" id="PTHR45775">
    <property type="entry name" value="RAD, GEM/KIR FAMILY MEMBER 2, ISOFORM C"/>
    <property type="match status" value="1"/>
</dbReference>
<dbReference type="PROSITE" id="PS51419">
    <property type="entry name" value="RAB"/>
    <property type="match status" value="1"/>
</dbReference>
<gene>
    <name evidence="4" type="ORF">WR25_13211</name>
</gene>
<dbReference type="Gene3D" id="3.40.50.300">
    <property type="entry name" value="P-loop containing nucleotide triphosphate hydrolases"/>
    <property type="match status" value="1"/>
</dbReference>
<dbReference type="PRINTS" id="PR00449">
    <property type="entry name" value="RASTRNSFRMNG"/>
</dbReference>
<comment type="similarity">
    <text evidence="1">Belongs to the small GTPase superfamily. RGK family.</text>
</comment>
<dbReference type="EMBL" id="LIAE01007173">
    <property type="protein sequence ID" value="PAV81432.1"/>
    <property type="molecule type" value="Genomic_DNA"/>
</dbReference>
<dbReference type="SMART" id="SM00173">
    <property type="entry name" value="RAS"/>
    <property type="match status" value="1"/>
</dbReference>
<dbReference type="GO" id="GO:0005246">
    <property type="term" value="F:calcium channel regulator activity"/>
    <property type="evidence" value="ECO:0007669"/>
    <property type="project" value="TreeGrafter"/>
</dbReference>
<evidence type="ECO:0000313" key="5">
    <source>
        <dbReference type="Proteomes" id="UP000218231"/>
    </source>
</evidence>
<dbReference type="GO" id="GO:0005525">
    <property type="term" value="F:GTP binding"/>
    <property type="evidence" value="ECO:0007669"/>
    <property type="project" value="InterPro"/>
</dbReference>
<dbReference type="PANTHER" id="PTHR45775:SF6">
    <property type="entry name" value="RAD, GEM_KIR FAMILY MEMBER 2, ISOFORM C"/>
    <property type="match status" value="1"/>
</dbReference>
<dbReference type="SUPFAM" id="SSF52540">
    <property type="entry name" value="P-loop containing nucleoside triphosphate hydrolases"/>
    <property type="match status" value="1"/>
</dbReference>
<dbReference type="PROSITE" id="PS51421">
    <property type="entry name" value="RAS"/>
    <property type="match status" value="1"/>
</dbReference>
<feature type="compositionally biased region" description="Basic residues" evidence="3">
    <location>
        <begin position="85"/>
        <end position="95"/>
    </location>
</feature>
<dbReference type="InterPro" id="IPR051641">
    <property type="entry name" value="RGK_GTP-binding_reg"/>
</dbReference>
<protein>
    <submittedName>
        <fullName evidence="4">Uncharacterized protein</fullName>
    </submittedName>
</protein>
<dbReference type="OrthoDB" id="5239715at2759"/>
<dbReference type="InterPro" id="IPR027417">
    <property type="entry name" value="P-loop_NTPase"/>
</dbReference>
<dbReference type="Pfam" id="PF00071">
    <property type="entry name" value="Ras"/>
    <property type="match status" value="1"/>
</dbReference>
<accession>A0A2A2L5G3</accession>
<dbReference type="SMART" id="SM00175">
    <property type="entry name" value="RAB"/>
    <property type="match status" value="1"/>
</dbReference>
<evidence type="ECO:0000256" key="1">
    <source>
        <dbReference type="ARBA" id="ARBA00008846"/>
    </source>
</evidence>
<sequence length="382" mass="43255">MRVRSMALEVKSGVVSSSATSLALATSPKDWLKSPIDFRSLPSTPGSRRSLPGTPRNLSPRPYLPDLDEHHPSSPSSSSSSDHSPRRHQRRRYQQRKGDSLRDSLLDSYSFNNNIIREDECEAPSGCLRSFALRHGELVDRGFQRQSPNGCVHIAKRESRRATCPDILLFPENGRLPPCKVLLRIYGAKNSGKKTIAHRIQHHATYTCPEQVDVEKENEKVDNPVKFLLNEQEMQMEVLVDSALESAPFHSITTIFAVVYNVDSRESFHHAAQMLSRICRHRSHSSFMGSKVRVILVGNKIDLKRNQVVSSIEGRSLGKIYKCSFVEISALLSMNVDELWVEVLKLLQEPDATEETWMDRVMKRGRNFAKSCEELVHRIIAS</sequence>
<keyword evidence="5" id="KW-1185">Reference proteome</keyword>
<evidence type="ECO:0000256" key="3">
    <source>
        <dbReference type="SAM" id="MobiDB-lite"/>
    </source>
</evidence>
<dbReference type="AlphaFoldDB" id="A0A2A2L5G3"/>
<feature type="compositionally biased region" description="Low complexity" evidence="3">
    <location>
        <begin position="16"/>
        <end position="27"/>
    </location>
</feature>
<dbReference type="Proteomes" id="UP000218231">
    <property type="component" value="Unassembled WGS sequence"/>
</dbReference>